<keyword evidence="3" id="KW-1185">Reference proteome</keyword>
<gene>
    <name evidence="2" type="ORF">GCM10010430_76320</name>
</gene>
<proteinExistence type="predicted"/>
<dbReference type="Gene3D" id="3.40.50.850">
    <property type="entry name" value="Isochorismatase-like"/>
    <property type="match status" value="1"/>
</dbReference>
<sequence>MKFRGDTVLITGTLTNVCCESSARDAGTSATGWSWFGHWVVLVAGANAVRRDQDRNGTLHMVYRSFGDVRPTGEVLGQPEAARLSGPGTGPGQRTSRAATSLPSASRQGPSE</sequence>
<accession>A0ABN3F0T2</accession>
<name>A0ABN3F0T2_9ACTN</name>
<evidence type="ECO:0000256" key="1">
    <source>
        <dbReference type="SAM" id="MobiDB-lite"/>
    </source>
</evidence>
<feature type="region of interest" description="Disordered" evidence="1">
    <location>
        <begin position="70"/>
        <end position="112"/>
    </location>
</feature>
<protein>
    <recommendedName>
        <fullName evidence="4">Single-stranded DNA-binding protein</fullName>
    </recommendedName>
</protein>
<evidence type="ECO:0000313" key="3">
    <source>
        <dbReference type="Proteomes" id="UP001500305"/>
    </source>
</evidence>
<evidence type="ECO:0000313" key="2">
    <source>
        <dbReference type="EMBL" id="GAA2279073.1"/>
    </source>
</evidence>
<dbReference type="Proteomes" id="UP001500305">
    <property type="component" value="Unassembled WGS sequence"/>
</dbReference>
<comment type="caution">
    <text evidence="2">The sequence shown here is derived from an EMBL/GenBank/DDBJ whole genome shotgun (WGS) entry which is preliminary data.</text>
</comment>
<feature type="compositionally biased region" description="Polar residues" evidence="1">
    <location>
        <begin position="92"/>
        <end position="112"/>
    </location>
</feature>
<organism evidence="2 3">
    <name type="scientific">Kitasatospora cystarginea</name>
    <dbReference type="NCBI Taxonomy" id="58350"/>
    <lineage>
        <taxon>Bacteria</taxon>
        <taxon>Bacillati</taxon>
        <taxon>Actinomycetota</taxon>
        <taxon>Actinomycetes</taxon>
        <taxon>Kitasatosporales</taxon>
        <taxon>Streptomycetaceae</taxon>
        <taxon>Kitasatospora</taxon>
    </lineage>
</organism>
<reference evidence="2 3" key="1">
    <citation type="journal article" date="2019" name="Int. J. Syst. Evol. Microbiol.">
        <title>The Global Catalogue of Microorganisms (GCM) 10K type strain sequencing project: providing services to taxonomists for standard genome sequencing and annotation.</title>
        <authorList>
            <consortium name="The Broad Institute Genomics Platform"/>
            <consortium name="The Broad Institute Genome Sequencing Center for Infectious Disease"/>
            <person name="Wu L."/>
            <person name="Ma J."/>
        </authorList>
    </citation>
    <scope>NUCLEOTIDE SEQUENCE [LARGE SCALE GENOMIC DNA]</scope>
    <source>
        <strain evidence="2 3">JCM 7356</strain>
    </source>
</reference>
<dbReference type="SUPFAM" id="SSF52499">
    <property type="entry name" value="Isochorismatase-like hydrolases"/>
    <property type="match status" value="1"/>
</dbReference>
<evidence type="ECO:0008006" key="4">
    <source>
        <dbReference type="Google" id="ProtNLM"/>
    </source>
</evidence>
<dbReference type="EMBL" id="BAAATR010000066">
    <property type="protein sequence ID" value="GAA2279073.1"/>
    <property type="molecule type" value="Genomic_DNA"/>
</dbReference>
<dbReference type="InterPro" id="IPR036380">
    <property type="entry name" value="Isochorismatase-like_sf"/>
</dbReference>